<evidence type="ECO:0000313" key="8">
    <source>
        <dbReference type="Proteomes" id="UP001470230"/>
    </source>
</evidence>
<name>A0ABR2GVA2_9EUKA</name>
<evidence type="ECO:0000256" key="2">
    <source>
        <dbReference type="ARBA" id="ARBA00022771"/>
    </source>
</evidence>
<dbReference type="InterPro" id="IPR039164">
    <property type="entry name" value="UBR1-like"/>
</dbReference>
<dbReference type="InterPro" id="IPR003126">
    <property type="entry name" value="Znf_UBR"/>
</dbReference>
<evidence type="ECO:0000259" key="6">
    <source>
        <dbReference type="PROSITE" id="PS51157"/>
    </source>
</evidence>
<dbReference type="PROSITE" id="PS51157">
    <property type="entry name" value="ZF_UBR"/>
    <property type="match status" value="1"/>
</dbReference>
<sequence length="148" mass="16488">MSIYCFICGNTPSSCICLQCFLKGDHKGHEYTISADSIGNCDCGDLSMWKRSGFCSVHQNVENEAHPESYLTPELRAILTDVIFKAAFMSLQTLNTDKEAKYEAVLQFGDGFRRLVTVAFTEKVGVNTIFSSIFDGSAKFNQQLEQLC</sequence>
<dbReference type="EMBL" id="JAPFFF010000058">
    <property type="protein sequence ID" value="KAK8837591.1"/>
    <property type="molecule type" value="Genomic_DNA"/>
</dbReference>
<dbReference type="Proteomes" id="UP001470230">
    <property type="component" value="Unassembled WGS sequence"/>
</dbReference>
<keyword evidence="1 5" id="KW-0479">Metal-binding</keyword>
<dbReference type="PANTHER" id="PTHR21497">
    <property type="entry name" value="UBIQUITIN LIGASE E3 ALPHA-RELATED"/>
    <property type="match status" value="1"/>
</dbReference>
<dbReference type="SMART" id="SM00396">
    <property type="entry name" value="ZnF_UBR1"/>
    <property type="match status" value="1"/>
</dbReference>
<comment type="pathway">
    <text evidence="5">Protein modification; protein ubiquitination.</text>
</comment>
<evidence type="ECO:0000256" key="3">
    <source>
        <dbReference type="ARBA" id="ARBA00022833"/>
    </source>
</evidence>
<protein>
    <recommendedName>
        <fullName evidence="5">E3 ubiquitin-protein ligase</fullName>
        <ecNumber evidence="5">2.3.2.27</ecNumber>
    </recommendedName>
</protein>
<comment type="function">
    <text evidence="5">Ubiquitin ligase protein which is a component of the N-end rule pathway. Recognizes and binds to proteins bearing specific N-terminal residues that are destabilizing according to the N-end rule, leading to their ubiquitination and subsequent degradation.</text>
</comment>
<evidence type="ECO:0000256" key="1">
    <source>
        <dbReference type="ARBA" id="ARBA00022723"/>
    </source>
</evidence>
<keyword evidence="5" id="KW-0833">Ubl conjugation pathway</keyword>
<comment type="catalytic activity">
    <reaction evidence="5">
        <text>S-ubiquitinyl-[E2 ubiquitin-conjugating enzyme]-L-cysteine + [acceptor protein]-L-lysine = [E2 ubiquitin-conjugating enzyme]-L-cysteine + N(6)-ubiquitinyl-[acceptor protein]-L-lysine.</text>
        <dbReference type="EC" id="2.3.2.27"/>
    </reaction>
</comment>
<keyword evidence="8" id="KW-1185">Reference proteome</keyword>
<feature type="zinc finger region" description="UBR-type" evidence="4">
    <location>
        <begin position="1"/>
        <end position="60"/>
    </location>
</feature>
<dbReference type="PANTHER" id="PTHR21497:SF24">
    <property type="entry name" value="E3 UBIQUITIN-PROTEIN LIGASE UBR1"/>
    <property type="match status" value="1"/>
</dbReference>
<dbReference type="EC" id="2.3.2.27" evidence="5"/>
<evidence type="ECO:0000256" key="4">
    <source>
        <dbReference type="PROSITE-ProRule" id="PRU00508"/>
    </source>
</evidence>
<comment type="caution">
    <text evidence="7">The sequence shown here is derived from an EMBL/GenBank/DDBJ whole genome shotgun (WGS) entry which is preliminary data.</text>
</comment>
<accession>A0ABR2GVA2</accession>
<gene>
    <name evidence="7" type="ORF">M9Y10_036122</name>
</gene>
<keyword evidence="3 5" id="KW-0862">Zinc</keyword>
<dbReference type="Gene3D" id="2.10.110.30">
    <property type="match status" value="1"/>
</dbReference>
<keyword evidence="5" id="KW-0808">Transferase</keyword>
<organism evidence="7 8">
    <name type="scientific">Tritrichomonas musculus</name>
    <dbReference type="NCBI Taxonomy" id="1915356"/>
    <lineage>
        <taxon>Eukaryota</taxon>
        <taxon>Metamonada</taxon>
        <taxon>Parabasalia</taxon>
        <taxon>Tritrichomonadida</taxon>
        <taxon>Tritrichomonadidae</taxon>
        <taxon>Tritrichomonas</taxon>
    </lineage>
</organism>
<proteinExistence type="inferred from homology"/>
<dbReference type="Pfam" id="PF02207">
    <property type="entry name" value="zf-UBR"/>
    <property type="match status" value="1"/>
</dbReference>
<reference evidence="7 8" key="1">
    <citation type="submission" date="2024-04" db="EMBL/GenBank/DDBJ databases">
        <title>Tritrichomonas musculus Genome.</title>
        <authorList>
            <person name="Alves-Ferreira E."/>
            <person name="Grigg M."/>
            <person name="Lorenzi H."/>
            <person name="Galac M."/>
        </authorList>
    </citation>
    <scope>NUCLEOTIDE SEQUENCE [LARGE SCALE GENOMIC DNA]</scope>
    <source>
        <strain evidence="7 8">EAF2021</strain>
    </source>
</reference>
<keyword evidence="2 5" id="KW-0863">Zinc-finger</keyword>
<feature type="domain" description="UBR-type" evidence="6">
    <location>
        <begin position="1"/>
        <end position="60"/>
    </location>
</feature>
<evidence type="ECO:0000256" key="5">
    <source>
        <dbReference type="RuleBase" id="RU366018"/>
    </source>
</evidence>
<evidence type="ECO:0000313" key="7">
    <source>
        <dbReference type="EMBL" id="KAK8837591.1"/>
    </source>
</evidence>
<comment type="similarity">
    <text evidence="5">Belongs to the E3 ubiquitin-protein ligase UBR1-like family.</text>
</comment>